<dbReference type="AlphaFoldDB" id="A0A0A2N891"/>
<dbReference type="GeneID" id="96776465"/>
<dbReference type="GO" id="GO:0043190">
    <property type="term" value="C:ATP-binding cassette (ABC) transporter complex"/>
    <property type="evidence" value="ECO:0007669"/>
    <property type="project" value="InterPro"/>
</dbReference>
<feature type="transmembrane region" description="Helical" evidence="9">
    <location>
        <begin position="100"/>
        <end position="119"/>
    </location>
</feature>
<keyword evidence="6 9" id="KW-0812">Transmembrane</keyword>
<proteinExistence type="inferred from homology"/>
<evidence type="ECO:0000256" key="5">
    <source>
        <dbReference type="ARBA" id="ARBA00022519"/>
    </source>
</evidence>
<organism evidence="11 13">
    <name type="scientific">Alcaligenes faecalis</name>
    <dbReference type="NCBI Taxonomy" id="511"/>
    <lineage>
        <taxon>Bacteria</taxon>
        <taxon>Pseudomonadati</taxon>
        <taxon>Pseudomonadota</taxon>
        <taxon>Betaproteobacteria</taxon>
        <taxon>Burkholderiales</taxon>
        <taxon>Alcaligenaceae</taxon>
        <taxon>Alcaligenes</taxon>
    </lineage>
</organism>
<dbReference type="eggNOG" id="COG4215">
    <property type="taxonomic scope" value="Bacteria"/>
</dbReference>
<keyword evidence="8 9" id="KW-0472">Membrane</keyword>
<dbReference type="InterPro" id="IPR010065">
    <property type="entry name" value="AA_ABC_transptr_permease_3TM"/>
</dbReference>
<evidence type="ECO:0000256" key="7">
    <source>
        <dbReference type="ARBA" id="ARBA00022989"/>
    </source>
</evidence>
<evidence type="ECO:0000256" key="9">
    <source>
        <dbReference type="RuleBase" id="RU363032"/>
    </source>
</evidence>
<evidence type="ECO:0000256" key="4">
    <source>
        <dbReference type="ARBA" id="ARBA00022475"/>
    </source>
</evidence>
<dbReference type="RefSeq" id="WP_009460152.1">
    <property type="nucleotide sequence ID" value="NZ_CAXOJJ010000015.1"/>
</dbReference>
<dbReference type="CDD" id="cd06261">
    <property type="entry name" value="TM_PBP2"/>
    <property type="match status" value="1"/>
</dbReference>
<evidence type="ECO:0000256" key="2">
    <source>
        <dbReference type="ARBA" id="ARBA00010072"/>
    </source>
</evidence>
<keyword evidence="5" id="KW-0997">Cell inner membrane</keyword>
<reference evidence="11 13" key="1">
    <citation type="submission" date="2018-05" db="EMBL/GenBank/DDBJ databases">
        <title>Genome Sequence of an Efficient Indole-Degrading Bacterium, Alcaligenes sp.YBY.</title>
        <authorList>
            <person name="Yang B."/>
        </authorList>
    </citation>
    <scope>NUCLEOTIDE SEQUENCE [LARGE SCALE GENOMIC DNA]</scope>
    <source>
        <strain evidence="11 13">YBY</strain>
    </source>
</reference>
<dbReference type="InterPro" id="IPR000515">
    <property type="entry name" value="MetI-like"/>
</dbReference>
<dbReference type="Proteomes" id="UP000245216">
    <property type="component" value="Unassembled WGS sequence"/>
</dbReference>
<protein>
    <submittedName>
        <fullName evidence="12">ABC transporter permease subunit</fullName>
    </submittedName>
</protein>
<evidence type="ECO:0000313" key="12">
    <source>
        <dbReference type="EMBL" id="WBM38455.1"/>
    </source>
</evidence>
<dbReference type="OrthoDB" id="7026155at2"/>
<feature type="transmembrane region" description="Helical" evidence="9">
    <location>
        <begin position="176"/>
        <end position="195"/>
    </location>
</feature>
<dbReference type="PROSITE" id="PS50928">
    <property type="entry name" value="ABC_TM1"/>
    <property type="match status" value="1"/>
</dbReference>
<reference evidence="11 13" key="2">
    <citation type="submission" date="2018-05" db="EMBL/GenBank/DDBJ databases">
        <authorList>
            <person name="Lanie J.A."/>
            <person name="Ng W.-L."/>
            <person name="Kazmierczak K.M."/>
            <person name="Andrzejewski T.M."/>
            <person name="Davidsen T.M."/>
            <person name="Wayne K.J."/>
            <person name="Tettelin H."/>
            <person name="Glass J.I."/>
            <person name="Rusch D."/>
            <person name="Podicherti R."/>
            <person name="Tsui H.-C.T."/>
            <person name="Winkler M.E."/>
        </authorList>
    </citation>
    <scope>NUCLEOTIDE SEQUENCE [LARGE SCALE GENOMIC DNA]</scope>
    <source>
        <strain evidence="11 13">YBY</strain>
    </source>
</reference>
<dbReference type="InterPro" id="IPR035906">
    <property type="entry name" value="MetI-like_sf"/>
</dbReference>
<feature type="transmembrane region" description="Helical" evidence="9">
    <location>
        <begin position="201"/>
        <end position="224"/>
    </location>
</feature>
<dbReference type="PANTHER" id="PTHR30133:SF2">
    <property type="entry name" value="ARGININE ABC TRANSPORTER PERMEASE PROTEIN ARTQ"/>
    <property type="match status" value="1"/>
</dbReference>
<dbReference type="STRING" id="511.UZ73_09605"/>
<evidence type="ECO:0000256" key="1">
    <source>
        <dbReference type="ARBA" id="ARBA00004429"/>
    </source>
</evidence>
<name>A0A0A2N891_ALCFA</name>
<comment type="subcellular location">
    <subcellularLocation>
        <location evidence="1">Cell inner membrane</location>
        <topology evidence="1">Multi-pass membrane protein</topology>
    </subcellularLocation>
    <subcellularLocation>
        <location evidence="9">Cell membrane</location>
        <topology evidence="9">Multi-pass membrane protein</topology>
    </subcellularLocation>
</comment>
<dbReference type="SUPFAM" id="SSF161098">
    <property type="entry name" value="MetI-like"/>
    <property type="match status" value="1"/>
</dbReference>
<dbReference type="EMBL" id="QEXO01000005">
    <property type="protein sequence ID" value="PWE12850.1"/>
    <property type="molecule type" value="Genomic_DNA"/>
</dbReference>
<accession>A0A0M7EC45</accession>
<evidence type="ECO:0000256" key="3">
    <source>
        <dbReference type="ARBA" id="ARBA00022448"/>
    </source>
</evidence>
<dbReference type="Proteomes" id="UP001211866">
    <property type="component" value="Chromosome"/>
</dbReference>
<dbReference type="Gene3D" id="1.10.3720.10">
    <property type="entry name" value="MetI-like"/>
    <property type="match status" value="1"/>
</dbReference>
<evidence type="ECO:0000256" key="6">
    <source>
        <dbReference type="ARBA" id="ARBA00022692"/>
    </source>
</evidence>
<keyword evidence="3 9" id="KW-0813">Transport</keyword>
<reference evidence="12 14" key="3">
    <citation type="submission" date="2022-05" db="EMBL/GenBank/DDBJ databases">
        <title>Complete sequence of strain NY11312.</title>
        <authorList>
            <person name="Zhou D."/>
        </authorList>
    </citation>
    <scope>NUCLEOTIDE SEQUENCE [LARGE SCALE GENOMIC DNA]</scope>
    <source>
        <strain evidence="12 14">NY11312</strain>
    </source>
</reference>
<evidence type="ECO:0000259" key="10">
    <source>
        <dbReference type="PROSITE" id="PS50928"/>
    </source>
</evidence>
<dbReference type="PANTHER" id="PTHR30133">
    <property type="entry name" value="CATIONIC AMINO ACID TRANSPORTER, MEMBRANE COMPONENT"/>
    <property type="match status" value="1"/>
</dbReference>
<dbReference type="KEGG" id="afa:UZ73_09605"/>
<feature type="transmembrane region" description="Helical" evidence="9">
    <location>
        <begin position="20"/>
        <end position="45"/>
    </location>
</feature>
<evidence type="ECO:0000313" key="13">
    <source>
        <dbReference type="Proteomes" id="UP000245216"/>
    </source>
</evidence>
<dbReference type="InterPro" id="IPR051613">
    <property type="entry name" value="ABC_transp_permease_HisMQ"/>
</dbReference>
<evidence type="ECO:0000313" key="14">
    <source>
        <dbReference type="Proteomes" id="UP001211866"/>
    </source>
</evidence>
<keyword evidence="14" id="KW-1185">Reference proteome</keyword>
<keyword evidence="7 9" id="KW-1133">Transmembrane helix</keyword>
<comment type="similarity">
    <text evidence="2">Belongs to the binding-protein-dependent transport system permease family. HisMQ subfamily.</text>
</comment>
<dbReference type="Pfam" id="PF00528">
    <property type="entry name" value="BPD_transp_1"/>
    <property type="match status" value="1"/>
</dbReference>
<dbReference type="GO" id="GO:0022857">
    <property type="term" value="F:transmembrane transporter activity"/>
    <property type="evidence" value="ECO:0007669"/>
    <property type="project" value="InterPro"/>
</dbReference>
<sequence>MLETIFNVLREGWGWMFLRGAAMTLLISVLGMALGVVIGITGASIKTNGPRWLRGPVSLYTTVVRSIPELLIIYLLFFGSVQVVSDLADFMRMEDVMTRWFPALVGILAIGLIAGSYSVEVFRGALQAIPEGQIEAAKAIGMSPWQRLRRIILPQMFWYALPGANNVWQTALKDTALISLVGLVEIMRAATLGAANTREPMAMYLIAGVLYFLIGACSQALFLLAERYTGKGMRAQA</sequence>
<accession>A0A0A2N891</accession>
<gene>
    <name evidence="11" type="ORF">DF183_19015</name>
    <name evidence="12" type="ORF">M2J83_01055</name>
</gene>
<feature type="transmembrane region" description="Helical" evidence="9">
    <location>
        <begin position="57"/>
        <end position="80"/>
    </location>
</feature>
<dbReference type="EMBL" id="CP096916">
    <property type="protein sequence ID" value="WBM38455.1"/>
    <property type="molecule type" value="Genomic_DNA"/>
</dbReference>
<dbReference type="NCBIfam" id="TIGR01726">
    <property type="entry name" value="HEQRo_perm_3TM"/>
    <property type="match status" value="1"/>
</dbReference>
<evidence type="ECO:0000313" key="11">
    <source>
        <dbReference type="EMBL" id="PWE12850.1"/>
    </source>
</evidence>
<keyword evidence="4" id="KW-1003">Cell membrane</keyword>
<feature type="domain" description="ABC transmembrane type-1" evidence="10">
    <location>
        <begin position="21"/>
        <end position="222"/>
    </location>
</feature>
<evidence type="ECO:0000256" key="8">
    <source>
        <dbReference type="ARBA" id="ARBA00023136"/>
    </source>
</evidence>